<dbReference type="Gene3D" id="3.40.50.300">
    <property type="entry name" value="P-loop containing nucleotide triphosphate hydrolases"/>
    <property type="match status" value="1"/>
</dbReference>
<dbReference type="Pfam" id="PF13671">
    <property type="entry name" value="AAA_33"/>
    <property type="match status" value="1"/>
</dbReference>
<evidence type="ECO:0000313" key="1">
    <source>
        <dbReference type="EMBL" id="UPT19820.1"/>
    </source>
</evidence>
<gene>
    <name evidence="1" type="ORF">FOF52_01610</name>
</gene>
<protein>
    <submittedName>
        <fullName evidence="1">AAA family ATPase</fullName>
    </submittedName>
</protein>
<dbReference type="SUPFAM" id="SSF52540">
    <property type="entry name" value="P-loop containing nucleoside triphosphate hydrolases"/>
    <property type="match status" value="1"/>
</dbReference>
<dbReference type="Proteomes" id="UP000832041">
    <property type="component" value="Chromosome"/>
</dbReference>
<dbReference type="EMBL" id="CP051627">
    <property type="protein sequence ID" value="UPT19820.1"/>
    <property type="molecule type" value="Genomic_DNA"/>
</dbReference>
<accession>A0ABY4L0U2</accession>
<proteinExistence type="predicted"/>
<evidence type="ECO:0000313" key="2">
    <source>
        <dbReference type="Proteomes" id="UP000832041"/>
    </source>
</evidence>
<dbReference type="RefSeq" id="WP_248592055.1">
    <property type="nucleotide sequence ID" value="NZ_BAABEB010000010.1"/>
</dbReference>
<keyword evidence="2" id="KW-1185">Reference proteome</keyword>
<sequence length="226" mass="25326">MTASPSRPEAADVCDEFVLRYPRRCLLLLGGLPGAGKSTLLGRLYGLSGTETATVRSADGVHVVDSLQSRNRLTPRLRAVPYPLWRWATHLLHFLRVLTALRGGGPVIVHETGTRRPVRLLFALYCRLTGAELHLLFIDAAPAEARRGQFTRGRRVSRHSFRGHLRRWRALRRAVSRDPRRAVPEARSLVLLARPEAALLHRIDFGARRSAPRFPRPHGSSRIAVP</sequence>
<dbReference type="InterPro" id="IPR027417">
    <property type="entry name" value="P-loop_NTPase"/>
</dbReference>
<name>A0ABY4L0U2_THEAE</name>
<reference evidence="1 2" key="1">
    <citation type="submission" date="2020-04" db="EMBL/GenBank/DDBJ databases">
        <title>Thermobifida alba genome sequencing and assembly.</title>
        <authorList>
            <person name="Luzics S."/>
            <person name="Horvath B."/>
            <person name="Nagy I."/>
            <person name="Toth A."/>
            <person name="Nagy I."/>
            <person name="Kukolya J."/>
        </authorList>
    </citation>
    <scope>NUCLEOTIDE SEQUENCE [LARGE SCALE GENOMIC DNA]</scope>
    <source>
        <strain evidence="1 2">DSM 43795</strain>
    </source>
</reference>
<organism evidence="1 2">
    <name type="scientific">Thermobifida alba</name>
    <name type="common">Thermomonospora alba</name>
    <dbReference type="NCBI Taxonomy" id="53522"/>
    <lineage>
        <taxon>Bacteria</taxon>
        <taxon>Bacillati</taxon>
        <taxon>Actinomycetota</taxon>
        <taxon>Actinomycetes</taxon>
        <taxon>Streptosporangiales</taxon>
        <taxon>Nocardiopsidaceae</taxon>
        <taxon>Thermobifida</taxon>
    </lineage>
</organism>